<evidence type="ECO:0000256" key="4">
    <source>
        <dbReference type="ARBA" id="ARBA00021096"/>
    </source>
</evidence>
<dbReference type="InterPro" id="IPR001750">
    <property type="entry name" value="ND/Mrp_TM"/>
</dbReference>
<evidence type="ECO:0000256" key="6">
    <source>
        <dbReference type="ARBA" id="ARBA00022660"/>
    </source>
</evidence>
<accession>A0A0U1WY94</accession>
<evidence type="ECO:0000256" key="13">
    <source>
        <dbReference type="ARBA" id="ARBA00023075"/>
    </source>
</evidence>
<evidence type="ECO:0000256" key="16">
    <source>
        <dbReference type="ARBA" id="ARBA00049551"/>
    </source>
</evidence>
<evidence type="ECO:0000256" key="9">
    <source>
        <dbReference type="ARBA" id="ARBA00022967"/>
    </source>
</evidence>
<comment type="catalytic activity">
    <reaction evidence="16 17">
        <text>a ubiquinone + NADH + 5 H(+)(in) = a ubiquinol + NAD(+) + 4 H(+)(out)</text>
        <dbReference type="Rhea" id="RHEA:29091"/>
        <dbReference type="Rhea" id="RHEA-COMP:9565"/>
        <dbReference type="Rhea" id="RHEA-COMP:9566"/>
        <dbReference type="ChEBI" id="CHEBI:15378"/>
        <dbReference type="ChEBI" id="CHEBI:16389"/>
        <dbReference type="ChEBI" id="CHEBI:17976"/>
        <dbReference type="ChEBI" id="CHEBI:57540"/>
        <dbReference type="ChEBI" id="CHEBI:57945"/>
        <dbReference type="EC" id="7.1.1.2"/>
    </reaction>
</comment>
<organism evidence="21">
    <name type="scientific">Elasmosoma sp. QL-2014</name>
    <dbReference type="NCBI Taxonomy" id="1491720"/>
    <lineage>
        <taxon>Eukaryota</taxon>
        <taxon>Metazoa</taxon>
        <taxon>Ecdysozoa</taxon>
        <taxon>Arthropoda</taxon>
        <taxon>Hexapoda</taxon>
        <taxon>Insecta</taxon>
        <taxon>Pterygota</taxon>
        <taxon>Neoptera</taxon>
        <taxon>Endopterygota</taxon>
        <taxon>Hymenoptera</taxon>
        <taxon>Apocrita</taxon>
        <taxon>Ichneumonoidea</taxon>
        <taxon>Braconidae</taxon>
        <taxon>Neoneurinae</taxon>
        <taxon>Elasmosoma</taxon>
    </lineage>
</organism>
<keyword evidence="8" id="KW-0999">Mitochondrion inner membrane</keyword>
<dbReference type="InterPro" id="IPR001516">
    <property type="entry name" value="Proton_antipo_N"/>
</dbReference>
<keyword evidence="15 17" id="KW-0472">Membrane</keyword>
<dbReference type="InterPro" id="IPR010934">
    <property type="entry name" value="NADH_DH_su5_C"/>
</dbReference>
<evidence type="ECO:0000256" key="11">
    <source>
        <dbReference type="ARBA" id="ARBA00022989"/>
    </source>
</evidence>
<keyword evidence="11 17" id="KW-1133">Transmembrane helix</keyword>
<keyword evidence="13 17" id="KW-0830">Ubiquinone</keyword>
<keyword evidence="14 17" id="KW-0496">Mitochondrion</keyword>
<evidence type="ECO:0000256" key="10">
    <source>
        <dbReference type="ARBA" id="ARBA00022982"/>
    </source>
</evidence>
<evidence type="ECO:0000256" key="2">
    <source>
        <dbReference type="ARBA" id="ARBA00004448"/>
    </source>
</evidence>
<evidence type="ECO:0000259" key="18">
    <source>
        <dbReference type="Pfam" id="PF00361"/>
    </source>
</evidence>
<dbReference type="InterPro" id="IPR003945">
    <property type="entry name" value="NU5C-like"/>
</dbReference>
<dbReference type="GO" id="GO:0015990">
    <property type="term" value="P:electron transport coupled proton transport"/>
    <property type="evidence" value="ECO:0007669"/>
    <property type="project" value="TreeGrafter"/>
</dbReference>
<dbReference type="Pfam" id="PF06455">
    <property type="entry name" value="NADH5_C"/>
    <property type="match status" value="1"/>
</dbReference>
<dbReference type="Pfam" id="PF00361">
    <property type="entry name" value="Proton_antipo_M"/>
    <property type="match status" value="1"/>
</dbReference>
<comment type="similarity">
    <text evidence="17">Belongs to the complex I subunit 5 family.</text>
</comment>
<comment type="function">
    <text evidence="1">Core subunit of the mitochondrial membrane respiratory chain NADH dehydrogenase (Complex I) that is believed to belong to the minimal assembly required for catalysis. Complex I functions in the transfer of electrons from NADH to the respiratory chain. The immediate electron acceptor for the enzyme is believed to be ubiquinone.</text>
</comment>
<comment type="subcellular location">
    <subcellularLocation>
        <location evidence="2">Mitochondrion inner membrane</location>
        <topology evidence="2">Multi-pass membrane protein</topology>
    </subcellularLocation>
</comment>
<feature type="transmembrane region" description="Helical" evidence="17">
    <location>
        <begin position="261"/>
        <end position="279"/>
    </location>
</feature>
<evidence type="ECO:0000256" key="8">
    <source>
        <dbReference type="ARBA" id="ARBA00022792"/>
    </source>
</evidence>
<feature type="domain" description="NADH:quinone oxidoreductase/Mrp antiporter transmembrane" evidence="18">
    <location>
        <begin position="102"/>
        <end position="369"/>
    </location>
</feature>
<keyword evidence="10" id="KW-0249">Electron transport</keyword>
<feature type="transmembrane region" description="Helical" evidence="17">
    <location>
        <begin position="46"/>
        <end position="73"/>
    </location>
</feature>
<dbReference type="GO" id="GO:0042773">
    <property type="term" value="P:ATP synthesis coupled electron transport"/>
    <property type="evidence" value="ECO:0007669"/>
    <property type="project" value="InterPro"/>
</dbReference>
<keyword evidence="5 17" id="KW-0813">Transport</keyword>
<feature type="transmembrane region" description="Helical" evidence="17">
    <location>
        <begin position="411"/>
        <end position="432"/>
    </location>
</feature>
<evidence type="ECO:0000256" key="1">
    <source>
        <dbReference type="ARBA" id="ARBA00003257"/>
    </source>
</evidence>
<geneLocation type="mitochondrion" evidence="21"/>
<feature type="transmembrane region" description="Helical" evidence="17">
    <location>
        <begin position="438"/>
        <end position="463"/>
    </location>
</feature>
<gene>
    <name evidence="21" type="primary">ND5</name>
</gene>
<feature type="transmembrane region" description="Helical" evidence="17">
    <location>
        <begin position="328"/>
        <end position="347"/>
    </location>
</feature>
<evidence type="ECO:0000256" key="7">
    <source>
        <dbReference type="ARBA" id="ARBA00022692"/>
    </source>
</evidence>
<evidence type="ECO:0000256" key="3">
    <source>
        <dbReference type="ARBA" id="ARBA00012944"/>
    </source>
</evidence>
<dbReference type="Pfam" id="PF00662">
    <property type="entry name" value="Proton_antipo_N"/>
    <property type="match status" value="1"/>
</dbReference>
<dbReference type="PANTHER" id="PTHR42829">
    <property type="entry name" value="NADH-UBIQUINONE OXIDOREDUCTASE CHAIN 5"/>
    <property type="match status" value="1"/>
</dbReference>
<feature type="transmembrane region" description="Helical" evidence="17">
    <location>
        <begin position="7"/>
        <end position="26"/>
    </location>
</feature>
<dbReference type="GO" id="GO:0003954">
    <property type="term" value="F:NADH dehydrogenase activity"/>
    <property type="evidence" value="ECO:0007669"/>
    <property type="project" value="TreeGrafter"/>
</dbReference>
<keyword evidence="12 17" id="KW-0520">NAD</keyword>
<evidence type="ECO:0000259" key="19">
    <source>
        <dbReference type="Pfam" id="PF00662"/>
    </source>
</evidence>
<dbReference type="PANTHER" id="PTHR42829:SF2">
    <property type="entry name" value="NADH-UBIQUINONE OXIDOREDUCTASE CHAIN 5"/>
    <property type="match status" value="1"/>
</dbReference>
<feature type="domain" description="NADH-Ubiquinone oxidoreductase (complex I) chain 5 N-terminal" evidence="19">
    <location>
        <begin position="37"/>
        <end position="86"/>
    </location>
</feature>
<keyword evidence="7 17" id="KW-0812">Transmembrane</keyword>
<dbReference type="GO" id="GO:0005743">
    <property type="term" value="C:mitochondrial inner membrane"/>
    <property type="evidence" value="ECO:0007669"/>
    <property type="project" value="UniProtKB-SubCell"/>
</dbReference>
<feature type="domain" description="NADH dehydrogenase subunit 5 C-terminal" evidence="20">
    <location>
        <begin position="382"/>
        <end position="554"/>
    </location>
</feature>
<sequence>MYFILSFYILMSSLLSFLFSLIFISTNTKIMISWTMIKILSWKIEFLMFIDWMTLIFISTVMLISSMVLIYSMEYMKNHYKFNHFMKLIIIFFLSMMMMIISPNMLSILLGWDGLGLSSYCLIIFYQNKKSNISGLTTILMNRIGDISILLLTSILMNKCSLNIMLLTKIDTLMMILIMITAITKSAQIPFSVWLPLAMAAPTPVSSLVHSSTLVTAGVYLLIRFIYILPINFMYILTLISTWTMIMASTSAVFEFDMKKIIALSTLSQLSLMFLTISFNLPSLAFFHLISHAMFKSLLFLCSGIIIHNYFNHQDIRFISLTNLSLPVTNLMFSVASLSLCGLPFLSGFYSKDSIIEMFNLANMNIIIFYIMYLSMTLTVLYSFRLIFYIVMKPLKMKTCNTSNIHNLMNLSIYILFFMSILYGSTMNWIMFNSVNMIFLPTIKMTLIFMLSLSSLMMIYGMMVKKMNLIKMSTFIFFNKMWLMQSLMKKSSMNIIKTSNYLTMIKDLGWIEYLSSKKMFYWIMKINHMKKIFKLKFSIILIAVSYFTFISYIMM</sequence>
<comment type="function">
    <text evidence="17">Core subunit of the mitochondrial membrane respiratory chain NADH dehydrogenase (Complex I) which catalyzes electron transfer from NADH through the respiratory chain, using ubiquinone as an electron acceptor. Essential for the catalytic activity and assembly of complex I.</text>
</comment>
<evidence type="ECO:0000313" key="21">
    <source>
        <dbReference type="EMBL" id="AHX97793.1"/>
    </source>
</evidence>
<keyword evidence="6" id="KW-0679">Respiratory chain</keyword>
<reference evidence="21" key="1">
    <citation type="submission" date="2014-02" db="EMBL/GenBank/DDBJ databases">
        <title>The comparative mitochondrial genomes from Braconidae subfamilies and the phylogeny of the Hymenoptera.</title>
        <authorList>
            <person name="Li Q."/>
            <person name="Wei S.J."/>
            <person name="Chen X.X."/>
        </authorList>
    </citation>
    <scope>NUCLEOTIDE SEQUENCE</scope>
</reference>
<feature type="transmembrane region" description="Helical" evidence="17">
    <location>
        <begin position="173"/>
        <end position="195"/>
    </location>
</feature>
<evidence type="ECO:0000259" key="20">
    <source>
        <dbReference type="Pfam" id="PF06455"/>
    </source>
</evidence>
<feature type="transmembrane region" description="Helical" evidence="17">
    <location>
        <begin position="85"/>
        <end position="102"/>
    </location>
</feature>
<dbReference type="EMBL" id="KJ412470">
    <property type="protein sequence ID" value="AHX97793.1"/>
    <property type="molecule type" value="Genomic_DNA"/>
</dbReference>
<feature type="transmembrane region" description="Helical" evidence="17">
    <location>
        <begin position="535"/>
        <end position="554"/>
    </location>
</feature>
<dbReference type="AlphaFoldDB" id="A0A0U1WY94"/>
<evidence type="ECO:0000256" key="15">
    <source>
        <dbReference type="ARBA" id="ARBA00023136"/>
    </source>
</evidence>
<feature type="transmembrane region" description="Helical" evidence="17">
    <location>
        <begin position="367"/>
        <end position="391"/>
    </location>
</feature>
<evidence type="ECO:0000256" key="17">
    <source>
        <dbReference type="RuleBase" id="RU003404"/>
    </source>
</evidence>
<protein>
    <recommendedName>
        <fullName evidence="4 17">NADH-ubiquinone oxidoreductase chain 5</fullName>
        <ecNumber evidence="3 17">7.1.1.2</ecNumber>
    </recommendedName>
</protein>
<dbReference type="EC" id="7.1.1.2" evidence="3 17"/>
<keyword evidence="9" id="KW-1278">Translocase</keyword>
<evidence type="ECO:0000256" key="5">
    <source>
        <dbReference type="ARBA" id="ARBA00022448"/>
    </source>
</evidence>
<evidence type="ECO:0000256" key="14">
    <source>
        <dbReference type="ARBA" id="ARBA00023128"/>
    </source>
</evidence>
<dbReference type="GO" id="GO:0008137">
    <property type="term" value="F:NADH dehydrogenase (ubiquinone) activity"/>
    <property type="evidence" value="ECO:0007669"/>
    <property type="project" value="UniProtKB-EC"/>
</dbReference>
<name>A0A0U1WY94_9HYME</name>
<feature type="transmembrane region" description="Helical" evidence="17">
    <location>
        <begin position="285"/>
        <end position="307"/>
    </location>
</feature>
<dbReference type="PRINTS" id="PR01434">
    <property type="entry name" value="NADHDHGNASE5"/>
</dbReference>
<evidence type="ECO:0000256" key="12">
    <source>
        <dbReference type="ARBA" id="ARBA00023027"/>
    </source>
</evidence>
<proteinExistence type="inferred from homology"/>